<organism evidence="3 4">
    <name type="scientific">Caulobacter flavus</name>
    <dbReference type="NCBI Taxonomy" id="1679497"/>
    <lineage>
        <taxon>Bacteria</taxon>
        <taxon>Pseudomonadati</taxon>
        <taxon>Pseudomonadota</taxon>
        <taxon>Alphaproteobacteria</taxon>
        <taxon>Caulobacterales</taxon>
        <taxon>Caulobacteraceae</taxon>
        <taxon>Caulobacter</taxon>
    </lineage>
</organism>
<sequence length="72" mass="7738">MSDFTQKLGFWAAMIFGATGLGMLIVGSGRRQTPGQWASQAGVDPETWFTLAVVLLVGGLVLLAICRWPTLK</sequence>
<dbReference type="Proteomes" id="UP000281192">
    <property type="component" value="Chromosome"/>
</dbReference>
<keyword evidence="5" id="KW-1185">Reference proteome</keyword>
<reference evidence="2 5" key="2">
    <citation type="submission" date="2018-01" db="EMBL/GenBank/DDBJ databases">
        <title>Complete genome sequence of Caulobacter flavus RHGG3.</title>
        <authorList>
            <person name="Yang E."/>
        </authorList>
    </citation>
    <scope>NUCLEOTIDE SEQUENCE [LARGE SCALE GENOMIC DNA]</scope>
    <source>
        <strain evidence="2 5">RHGG3</strain>
    </source>
</reference>
<name>A0A2N5CMT1_9CAUL</name>
<keyword evidence="1" id="KW-0812">Transmembrane</keyword>
<keyword evidence="1" id="KW-1133">Transmembrane helix</keyword>
<feature type="transmembrane region" description="Helical" evidence="1">
    <location>
        <begin position="47"/>
        <end position="66"/>
    </location>
</feature>
<evidence type="ECO:0000313" key="3">
    <source>
        <dbReference type="EMBL" id="PLR07437.1"/>
    </source>
</evidence>
<proteinExistence type="predicted"/>
<evidence type="ECO:0000256" key="1">
    <source>
        <dbReference type="SAM" id="Phobius"/>
    </source>
</evidence>
<dbReference type="AlphaFoldDB" id="A0A2N5CMT1"/>
<evidence type="ECO:0000313" key="5">
    <source>
        <dbReference type="Proteomes" id="UP000281192"/>
    </source>
</evidence>
<evidence type="ECO:0000313" key="2">
    <source>
        <dbReference type="EMBL" id="AYV47046.1"/>
    </source>
</evidence>
<dbReference type="EMBL" id="PJRQ01000045">
    <property type="protein sequence ID" value="PLR07437.1"/>
    <property type="molecule type" value="Genomic_DNA"/>
</dbReference>
<dbReference type="Proteomes" id="UP000234483">
    <property type="component" value="Unassembled WGS sequence"/>
</dbReference>
<dbReference type="KEGG" id="cfh:C1707_12685"/>
<feature type="transmembrane region" description="Helical" evidence="1">
    <location>
        <begin position="9"/>
        <end position="27"/>
    </location>
</feature>
<keyword evidence="1" id="KW-0472">Membrane</keyword>
<evidence type="ECO:0000313" key="4">
    <source>
        <dbReference type="Proteomes" id="UP000234483"/>
    </source>
</evidence>
<dbReference type="EMBL" id="CP026100">
    <property type="protein sequence ID" value="AYV47046.1"/>
    <property type="molecule type" value="Genomic_DNA"/>
</dbReference>
<dbReference type="RefSeq" id="WP_101715203.1">
    <property type="nucleotide sequence ID" value="NZ_CP026100.1"/>
</dbReference>
<protein>
    <submittedName>
        <fullName evidence="3">Uncharacterized protein</fullName>
    </submittedName>
</protein>
<accession>A0A2N5CMT1</accession>
<reference evidence="3 4" key="1">
    <citation type="submission" date="2017-12" db="EMBL/GenBank/DDBJ databases">
        <title>The genome sequence of Caulobacter flavus CGMCC1 15093.</title>
        <authorList>
            <person name="Gao J."/>
            <person name="Mao X."/>
            <person name="Sun J."/>
        </authorList>
    </citation>
    <scope>NUCLEOTIDE SEQUENCE [LARGE SCALE GENOMIC DNA]</scope>
    <source>
        <strain evidence="3 4">CGMCC1 15093</strain>
    </source>
</reference>
<gene>
    <name evidence="2" type="ORF">C1707_12685</name>
    <name evidence="3" type="ORF">CFHF_22665</name>
</gene>